<dbReference type="PRINTS" id="PR00385">
    <property type="entry name" value="P450"/>
</dbReference>
<dbReference type="InterPro" id="IPR047146">
    <property type="entry name" value="Cyt_P450_E_CYP52_fungi"/>
</dbReference>
<keyword evidence="5 9" id="KW-0560">Oxidoreductase</keyword>
<dbReference type="GO" id="GO:0004497">
    <property type="term" value="F:monooxygenase activity"/>
    <property type="evidence" value="ECO:0007669"/>
    <property type="project" value="UniProtKB-KW"/>
</dbReference>
<organism evidence="11 12">
    <name type="scientific">Cryptococcus floricola</name>
    <dbReference type="NCBI Taxonomy" id="2591691"/>
    <lineage>
        <taxon>Eukaryota</taxon>
        <taxon>Fungi</taxon>
        <taxon>Dikarya</taxon>
        <taxon>Basidiomycota</taxon>
        <taxon>Agaricomycotina</taxon>
        <taxon>Tremellomycetes</taxon>
        <taxon>Tremellales</taxon>
        <taxon>Cryptococcaceae</taxon>
        <taxon>Cryptococcus</taxon>
    </lineage>
</organism>
<dbReference type="EMBL" id="NIDF01000011">
    <property type="protein sequence ID" value="TYJ57637.1"/>
    <property type="molecule type" value="Genomic_DNA"/>
</dbReference>
<evidence type="ECO:0000313" key="12">
    <source>
        <dbReference type="Proteomes" id="UP000322245"/>
    </source>
</evidence>
<dbReference type="InterPro" id="IPR017972">
    <property type="entry name" value="Cyt_P450_CS"/>
</dbReference>
<comment type="cofactor">
    <cofactor evidence="1 8">
        <name>heme</name>
        <dbReference type="ChEBI" id="CHEBI:30413"/>
    </cofactor>
</comment>
<evidence type="ECO:0000313" key="11">
    <source>
        <dbReference type="EMBL" id="TYJ57637.1"/>
    </source>
</evidence>
<dbReference type="AlphaFoldDB" id="A0A5D3B1L4"/>
<comment type="caution">
    <text evidence="11">The sequence shown here is derived from an EMBL/GenBank/DDBJ whole genome shotgun (WGS) entry which is preliminary data.</text>
</comment>
<evidence type="ECO:0000256" key="6">
    <source>
        <dbReference type="ARBA" id="ARBA00023004"/>
    </source>
</evidence>
<sequence length="253" mass="28036">MALDLFSIPATSAECDTNTALLVSHSAQQLASLLTFCVYALAIHPEIAHKVRDEVVSVCGLQGEITKDHTREMRYNRAFINEVLRLFPPVPLNIRRTLRPSILPTPIPSYMPANTSIILATILMQRDPKVWGEDAQVFEPDRWMNGSELQREGFTSWNIGPRMCLGQPFALTAAHSFIAHFSRHLSTANATLRLSPEAQPPGSTIPDSWKSEDGGDGRLRGGRDKVWIVADVVLAVKGGLWVVAEPDEKTRED</sequence>
<keyword evidence="12" id="KW-1185">Reference proteome</keyword>
<evidence type="ECO:0000256" key="10">
    <source>
        <dbReference type="SAM" id="MobiDB-lite"/>
    </source>
</evidence>
<dbReference type="InterPro" id="IPR002401">
    <property type="entry name" value="Cyt_P450_E_grp-I"/>
</dbReference>
<dbReference type="Gene3D" id="1.10.630.10">
    <property type="entry name" value="Cytochrome P450"/>
    <property type="match status" value="1"/>
</dbReference>
<evidence type="ECO:0000256" key="4">
    <source>
        <dbReference type="ARBA" id="ARBA00022723"/>
    </source>
</evidence>
<comment type="similarity">
    <text evidence="2 9">Belongs to the cytochrome P450 family.</text>
</comment>
<dbReference type="GO" id="GO:0005506">
    <property type="term" value="F:iron ion binding"/>
    <property type="evidence" value="ECO:0007669"/>
    <property type="project" value="InterPro"/>
</dbReference>
<keyword evidence="7 9" id="KW-0503">Monooxygenase</keyword>
<dbReference type="Pfam" id="PF00067">
    <property type="entry name" value="p450"/>
    <property type="match status" value="1"/>
</dbReference>
<evidence type="ECO:0000256" key="3">
    <source>
        <dbReference type="ARBA" id="ARBA00022617"/>
    </source>
</evidence>
<reference evidence="11 12" key="1">
    <citation type="submission" date="2017-05" db="EMBL/GenBank/DDBJ databases">
        <title>The Genome Sequence of Tsuchiyaea wingfieldii DSM 27421.</title>
        <authorList>
            <person name="Cuomo C."/>
            <person name="Passer A."/>
            <person name="Billmyre B."/>
            <person name="Heitman J."/>
        </authorList>
    </citation>
    <scope>NUCLEOTIDE SEQUENCE [LARGE SCALE GENOMIC DNA]</scope>
    <source>
        <strain evidence="11 12">DSM 27421</strain>
    </source>
</reference>
<keyword evidence="6 8" id="KW-0408">Iron</keyword>
<keyword evidence="4 8" id="KW-0479">Metal-binding</keyword>
<gene>
    <name evidence="11" type="ORF">B9479_001719</name>
</gene>
<dbReference type="InterPro" id="IPR001128">
    <property type="entry name" value="Cyt_P450"/>
</dbReference>
<dbReference type="PANTHER" id="PTHR24287:SF1">
    <property type="entry name" value="P450, PUTATIVE (EUROFUNG)-RELATED"/>
    <property type="match status" value="1"/>
</dbReference>
<dbReference type="InterPro" id="IPR036396">
    <property type="entry name" value="Cyt_P450_sf"/>
</dbReference>
<dbReference type="PRINTS" id="PR00463">
    <property type="entry name" value="EP450I"/>
</dbReference>
<evidence type="ECO:0000256" key="8">
    <source>
        <dbReference type="PIRSR" id="PIRSR602401-1"/>
    </source>
</evidence>
<evidence type="ECO:0000256" key="5">
    <source>
        <dbReference type="ARBA" id="ARBA00023002"/>
    </source>
</evidence>
<feature type="binding site" description="axial binding residue" evidence="8">
    <location>
        <position position="164"/>
    </location>
    <ligand>
        <name>heme</name>
        <dbReference type="ChEBI" id="CHEBI:30413"/>
    </ligand>
    <ligandPart>
        <name>Fe</name>
        <dbReference type="ChEBI" id="CHEBI:18248"/>
    </ligandPart>
</feature>
<accession>A0A5D3B1L4</accession>
<dbReference type="Proteomes" id="UP000322245">
    <property type="component" value="Unassembled WGS sequence"/>
</dbReference>
<evidence type="ECO:0008006" key="13">
    <source>
        <dbReference type="Google" id="ProtNLM"/>
    </source>
</evidence>
<keyword evidence="3 8" id="KW-0349">Heme</keyword>
<dbReference type="GO" id="GO:0020037">
    <property type="term" value="F:heme binding"/>
    <property type="evidence" value="ECO:0007669"/>
    <property type="project" value="InterPro"/>
</dbReference>
<proteinExistence type="inferred from homology"/>
<dbReference type="GO" id="GO:0016705">
    <property type="term" value="F:oxidoreductase activity, acting on paired donors, with incorporation or reduction of molecular oxygen"/>
    <property type="evidence" value="ECO:0007669"/>
    <property type="project" value="InterPro"/>
</dbReference>
<dbReference type="PANTHER" id="PTHR24287">
    <property type="entry name" value="P450, PUTATIVE (EUROFUNG)-RELATED"/>
    <property type="match status" value="1"/>
</dbReference>
<evidence type="ECO:0000256" key="1">
    <source>
        <dbReference type="ARBA" id="ARBA00001971"/>
    </source>
</evidence>
<feature type="region of interest" description="Disordered" evidence="10">
    <location>
        <begin position="195"/>
        <end position="217"/>
    </location>
</feature>
<evidence type="ECO:0000256" key="7">
    <source>
        <dbReference type="ARBA" id="ARBA00023033"/>
    </source>
</evidence>
<evidence type="ECO:0000256" key="9">
    <source>
        <dbReference type="RuleBase" id="RU000461"/>
    </source>
</evidence>
<protein>
    <recommendedName>
        <fullName evidence="13">Cytochrome P450</fullName>
    </recommendedName>
</protein>
<name>A0A5D3B1L4_9TREE</name>
<dbReference type="SUPFAM" id="SSF48264">
    <property type="entry name" value="Cytochrome P450"/>
    <property type="match status" value="1"/>
</dbReference>
<dbReference type="PROSITE" id="PS00086">
    <property type="entry name" value="CYTOCHROME_P450"/>
    <property type="match status" value="1"/>
</dbReference>
<evidence type="ECO:0000256" key="2">
    <source>
        <dbReference type="ARBA" id="ARBA00010617"/>
    </source>
</evidence>